<dbReference type="AlphaFoldDB" id="A0A8B7PH60"/>
<dbReference type="RefSeq" id="XP_018025493.1">
    <property type="nucleotide sequence ID" value="XM_018170004.1"/>
</dbReference>
<reference evidence="4" key="1">
    <citation type="submission" date="2025-08" db="UniProtKB">
        <authorList>
            <consortium name="RefSeq"/>
        </authorList>
    </citation>
    <scope>IDENTIFICATION</scope>
    <source>
        <tissue evidence="4">Whole organism</tissue>
    </source>
</reference>
<dbReference type="KEGG" id="hazt:108681039"/>
<sequence length="1004" mass="108827">MSPEQHSRGWGMRVALLLVLVTLNVNARPPSARILPRIPLDAEGGWTSYEGSADSIPGWTVIGAPDPTELAGKLLRKLARSDSSKPDMASSIQDSEDMISSKTTTKSSQDDLLNLKKVHLSKIFERLPETETLSSGFTYGVADDTELYHAAQMDGYMKELTNMLKDLTSVPQDSPVTTGILVPDLPSAAENLTIYVHATTPPPGDDPTEAPSTEGEDLWFGSSGGSSLGITDAAQFTTAQQQTTTTLSPTLPTQRTNNITPTENNNSTTESMSTQNPVRTNELNTIVNNGNTTTTTSTENPVRTNDSTATDDNEEVLAPYIAFNIWSYDNGELKLSAVKKVLASEVLGMEFYSKITENPNNTTFLLSDSLVFSGQGPQTSTALPITTEIDNESPTPSVQNSTTFMDALAASVGELGLSSADRELLEHLLNSANTIPQTFQAPINNLFDFVSYIVDGSPATDVSTQFNSEMTSPDLTAARPVISTEELAIMPPKVENLTTIVEKVVSTESSPVETLSNVVISPEGVQIFNETQGLPEEAAVAQFISHLDEKPLILNINQSNLTQVMKISLLSDDGVPIDSSLLQNANLISIISNKPTIVNNNIYQILQSESQQTIPILRDSSSTSRPVINTSTIFIQATTNDPIAPTTPLPPTSPTSQDKKKVPSLTPEEQLFLELEKITSFNKILNGGLDINTLSDLSALETLALKGILDSKPELLNVAKKSSSISSKVPVVVDGQEADEEWNDLPDPASNVHTLQLDVLPLDVNGDSTVSQRPFEKNADLMVLESLLRERKLPKMVEREILKDITEGKTISDAILQNIDKYWKEISEHLKEASPLDDDLSPLAVIEDLEKKLTKENGTKVSPNETTTSHTFVTRVNVASPLADSKLPAKSENLQNCFQDRVCTFAFSIALAAGTTGALSVPFLTPVLGRSLHSSVSLTASEVPNELMSVEEARQIIAAVTKYSQRNGKTLRGDHVNLRRYMSPFVSYLGHKMFPAMFGGIPDK</sequence>
<accession>A0A8B7PH60</accession>
<evidence type="ECO:0000313" key="3">
    <source>
        <dbReference type="Proteomes" id="UP000694843"/>
    </source>
</evidence>
<proteinExistence type="predicted"/>
<feature type="region of interest" description="Disordered" evidence="1">
    <location>
        <begin position="199"/>
        <end position="224"/>
    </location>
</feature>
<feature type="region of interest" description="Disordered" evidence="1">
    <location>
        <begin position="639"/>
        <end position="665"/>
    </location>
</feature>
<evidence type="ECO:0000256" key="2">
    <source>
        <dbReference type="SAM" id="SignalP"/>
    </source>
</evidence>
<protein>
    <submittedName>
        <fullName evidence="4">Mucin-17 isoform X1</fullName>
    </submittedName>
</protein>
<dbReference type="Proteomes" id="UP000694843">
    <property type="component" value="Unplaced"/>
</dbReference>
<feature type="signal peptide" evidence="2">
    <location>
        <begin position="1"/>
        <end position="27"/>
    </location>
</feature>
<feature type="compositionally biased region" description="Low complexity" evidence="1">
    <location>
        <begin position="239"/>
        <end position="276"/>
    </location>
</feature>
<keyword evidence="3" id="KW-1185">Reference proteome</keyword>
<keyword evidence="2" id="KW-0732">Signal</keyword>
<feature type="region of interest" description="Disordered" evidence="1">
    <location>
        <begin position="81"/>
        <end position="105"/>
    </location>
</feature>
<feature type="compositionally biased region" description="Low complexity" evidence="1">
    <location>
        <begin position="284"/>
        <end position="305"/>
    </location>
</feature>
<evidence type="ECO:0000313" key="4">
    <source>
        <dbReference type="RefSeq" id="XP_018025493.1"/>
    </source>
</evidence>
<gene>
    <name evidence="4" type="primary">LOC108681039</name>
</gene>
<organism evidence="3 4">
    <name type="scientific">Hyalella azteca</name>
    <name type="common">Amphipod</name>
    <dbReference type="NCBI Taxonomy" id="294128"/>
    <lineage>
        <taxon>Eukaryota</taxon>
        <taxon>Metazoa</taxon>
        <taxon>Ecdysozoa</taxon>
        <taxon>Arthropoda</taxon>
        <taxon>Crustacea</taxon>
        <taxon>Multicrustacea</taxon>
        <taxon>Malacostraca</taxon>
        <taxon>Eumalacostraca</taxon>
        <taxon>Peracarida</taxon>
        <taxon>Amphipoda</taxon>
        <taxon>Senticaudata</taxon>
        <taxon>Talitrida</taxon>
        <taxon>Talitroidea</taxon>
        <taxon>Hyalellidae</taxon>
        <taxon>Hyalella</taxon>
    </lineage>
</organism>
<evidence type="ECO:0000256" key="1">
    <source>
        <dbReference type="SAM" id="MobiDB-lite"/>
    </source>
</evidence>
<feature type="region of interest" description="Disordered" evidence="1">
    <location>
        <begin position="239"/>
        <end position="309"/>
    </location>
</feature>
<name>A0A8B7PH60_HYAAZ</name>
<dbReference type="GeneID" id="108681039"/>
<feature type="chain" id="PRO_5034852453" evidence="2">
    <location>
        <begin position="28"/>
        <end position="1004"/>
    </location>
</feature>